<reference evidence="3 4" key="1">
    <citation type="journal article" date="2022" name="BMC Genomics">
        <title>Comparative genome analysis of mycobacteria focusing on tRNA and non-coding RNA.</title>
        <authorList>
            <person name="Behra P.R.K."/>
            <person name="Pettersson B.M.F."/>
            <person name="Ramesh M."/>
            <person name="Das S."/>
            <person name="Dasgupta S."/>
            <person name="Kirsebom L.A."/>
        </authorList>
    </citation>
    <scope>NUCLEOTIDE SEQUENCE [LARGE SCALE GENOMIC DNA]</scope>
    <source>
        <strain evidence="3 4">DSM 44078</strain>
    </source>
</reference>
<name>A0ABT3CG04_9MYCO</name>
<feature type="chain" id="PRO_5047254860" description="Lipoprotein LpqJ" evidence="2">
    <location>
        <begin position="24"/>
        <end position="190"/>
    </location>
</feature>
<feature type="compositionally biased region" description="Low complexity" evidence="1">
    <location>
        <begin position="51"/>
        <end position="61"/>
    </location>
</feature>
<dbReference type="EMBL" id="JACKTY010000032">
    <property type="protein sequence ID" value="MCV7228349.1"/>
    <property type="molecule type" value="Genomic_DNA"/>
</dbReference>
<evidence type="ECO:0008006" key="5">
    <source>
        <dbReference type="Google" id="ProtNLM"/>
    </source>
</evidence>
<comment type="caution">
    <text evidence="3">The sequence shown here is derived from an EMBL/GenBank/DDBJ whole genome shotgun (WGS) entry which is preliminary data.</text>
</comment>
<protein>
    <recommendedName>
        <fullName evidence="5">Lipoprotein LpqJ</fullName>
    </recommendedName>
</protein>
<sequence length="190" mass="19694">MRVSEKTRLAFASAALVAAAALAGCSNTTDGTASCPGCGTQAEPDFPTPRPSLSTPTAAPANPLPPPSPSTPVAAPPVGTLPPNDQGYVYIETKSGKTRCQLNSEAVGCETEFKNSPTIDGEQANGVSITSSGNMKWVVGNLGNIPVVTLDYQTYEAQGWTIAAEEAGTRFTNDRTGHGMFVRVEGVESF</sequence>
<keyword evidence="4" id="KW-1185">Reference proteome</keyword>
<gene>
    <name evidence="3" type="ORF">H7J73_20255</name>
</gene>
<evidence type="ECO:0000256" key="1">
    <source>
        <dbReference type="SAM" id="MobiDB-lite"/>
    </source>
</evidence>
<organism evidence="3 4">
    <name type="scientific">Mycolicibacterium komossense</name>
    <dbReference type="NCBI Taxonomy" id="1779"/>
    <lineage>
        <taxon>Bacteria</taxon>
        <taxon>Bacillati</taxon>
        <taxon>Actinomycetota</taxon>
        <taxon>Actinomycetes</taxon>
        <taxon>Mycobacteriales</taxon>
        <taxon>Mycobacteriaceae</taxon>
        <taxon>Mycolicibacterium</taxon>
    </lineage>
</organism>
<dbReference type="Proteomes" id="UP001526201">
    <property type="component" value="Unassembled WGS sequence"/>
</dbReference>
<accession>A0ABT3CG04</accession>
<evidence type="ECO:0000313" key="3">
    <source>
        <dbReference type="EMBL" id="MCV7228349.1"/>
    </source>
</evidence>
<dbReference type="PROSITE" id="PS51257">
    <property type="entry name" value="PROKAR_LIPOPROTEIN"/>
    <property type="match status" value="1"/>
</dbReference>
<evidence type="ECO:0000313" key="4">
    <source>
        <dbReference type="Proteomes" id="UP001526201"/>
    </source>
</evidence>
<feature type="region of interest" description="Disordered" evidence="1">
    <location>
        <begin position="42"/>
        <end position="81"/>
    </location>
</feature>
<dbReference type="RefSeq" id="WP_264069466.1">
    <property type="nucleotide sequence ID" value="NZ_JACKTY010000032.1"/>
</dbReference>
<feature type="signal peptide" evidence="2">
    <location>
        <begin position="1"/>
        <end position="23"/>
    </location>
</feature>
<proteinExistence type="predicted"/>
<keyword evidence="2" id="KW-0732">Signal</keyword>
<evidence type="ECO:0000256" key="2">
    <source>
        <dbReference type="SAM" id="SignalP"/>
    </source>
</evidence>